<feature type="non-terminal residue" evidence="1">
    <location>
        <position position="37"/>
    </location>
</feature>
<reference evidence="1" key="1">
    <citation type="submission" date="2018-05" db="EMBL/GenBank/DDBJ databases">
        <authorList>
            <person name="Lanie J.A."/>
            <person name="Ng W.-L."/>
            <person name="Kazmierczak K.M."/>
            <person name="Andrzejewski T.M."/>
            <person name="Davidsen T.M."/>
            <person name="Wayne K.J."/>
            <person name="Tettelin H."/>
            <person name="Glass J.I."/>
            <person name="Rusch D."/>
            <person name="Podicherti R."/>
            <person name="Tsui H.-C.T."/>
            <person name="Winkler M.E."/>
        </authorList>
    </citation>
    <scope>NUCLEOTIDE SEQUENCE</scope>
</reference>
<gene>
    <name evidence="1" type="ORF">METZ01_LOCUS281946</name>
</gene>
<proteinExistence type="predicted"/>
<organism evidence="1">
    <name type="scientific">marine metagenome</name>
    <dbReference type="NCBI Taxonomy" id="408172"/>
    <lineage>
        <taxon>unclassified sequences</taxon>
        <taxon>metagenomes</taxon>
        <taxon>ecological metagenomes</taxon>
    </lineage>
</organism>
<sequence>VVYEKIKVDASIGPVGAIIGGVDLSGKLSKQEVVEIH</sequence>
<accession>A0A382L190</accession>
<evidence type="ECO:0000313" key="1">
    <source>
        <dbReference type="EMBL" id="SVC29092.1"/>
    </source>
</evidence>
<dbReference type="EMBL" id="UINC01083414">
    <property type="protein sequence ID" value="SVC29092.1"/>
    <property type="molecule type" value="Genomic_DNA"/>
</dbReference>
<feature type="non-terminal residue" evidence="1">
    <location>
        <position position="1"/>
    </location>
</feature>
<protein>
    <submittedName>
        <fullName evidence="1">Uncharacterized protein</fullName>
    </submittedName>
</protein>
<name>A0A382L190_9ZZZZ</name>
<dbReference type="AlphaFoldDB" id="A0A382L190"/>